<keyword evidence="5" id="KW-0572">Peptidoglycan-anchor</keyword>
<dbReference type="Pfam" id="PF10425">
    <property type="entry name" value="SdrG_C_C"/>
    <property type="match status" value="1"/>
</dbReference>
<dbReference type="Proteomes" id="UP000256562">
    <property type="component" value="Unassembled WGS sequence"/>
</dbReference>
<keyword evidence="2" id="KW-0134">Cell wall</keyword>
<feature type="compositionally biased region" description="Polar residues" evidence="6">
    <location>
        <begin position="206"/>
        <end position="215"/>
    </location>
</feature>
<feature type="compositionally biased region" description="Polar residues" evidence="6">
    <location>
        <begin position="159"/>
        <end position="168"/>
    </location>
</feature>
<dbReference type="GO" id="GO:0007155">
    <property type="term" value="P:cell adhesion"/>
    <property type="evidence" value="ECO:0007669"/>
    <property type="project" value="InterPro"/>
</dbReference>
<gene>
    <name evidence="10" type="ORF">DOS83_09450</name>
</gene>
<evidence type="ECO:0000259" key="8">
    <source>
        <dbReference type="Pfam" id="PF10425"/>
    </source>
</evidence>
<dbReference type="InterPro" id="IPR005877">
    <property type="entry name" value="YSIRK_signal_dom"/>
</dbReference>
<dbReference type="InterPro" id="IPR041171">
    <property type="entry name" value="SDR_Ig"/>
</dbReference>
<evidence type="ECO:0000256" key="6">
    <source>
        <dbReference type="SAM" id="MobiDB-lite"/>
    </source>
</evidence>
<feature type="region of interest" description="Disordered" evidence="6">
    <location>
        <begin position="41"/>
        <end position="216"/>
    </location>
</feature>
<feature type="non-terminal residue" evidence="10">
    <location>
        <position position="1"/>
    </location>
</feature>
<protein>
    <recommendedName>
        <fullName evidence="12">YSIRK Gram-positive signal peptide domain-containing protein</fullName>
    </recommendedName>
</protein>
<feature type="domain" description="YSIRK Gram-positive signal peptide" evidence="7">
    <location>
        <begin position="1"/>
        <end position="26"/>
    </location>
</feature>
<keyword evidence="3" id="KW-0964">Secreted</keyword>
<dbReference type="InterPro" id="IPR011266">
    <property type="entry name" value="Adhesin_Fg-bd_dom_2"/>
</dbReference>
<feature type="compositionally biased region" description="Basic and acidic residues" evidence="6">
    <location>
        <begin position="133"/>
        <end position="142"/>
    </location>
</feature>
<dbReference type="NCBIfam" id="TIGR01168">
    <property type="entry name" value="YSIRK_signal"/>
    <property type="match status" value="1"/>
</dbReference>
<accession>A0A3E0IN13</accession>
<comment type="caution">
    <text evidence="10">The sequence shown here is derived from an EMBL/GenBank/DDBJ whole genome shotgun (WGS) entry which is preliminary data.</text>
</comment>
<sequence length="622" mass="68914">NRANKYSIRRFTVGTASILIGTTLIFGINNDVEASELTDSSINTHNDSEQDDVDSENNLNDPNNNSSIQNSALEANNQSENLDTSNSRESQSAEVSDEANGEKESSEIIKEPKEGQQDSDVLEEGKNTSGKELSGDESKDLTDTTGSENDGDITDQLDKPQSNMINDTSLEEKPSAPIGEEVAQPKGETGNETGKDENKSIELDQLKNTIQSSESNDTKIEASKEYLTNYSNLTLKEIDDLFKDLDVDLTQAANQDILYSLVQDFVNKENIITPEVTNTNYRRTALTNEDSISFYNAKPSGKALFATQTGTNVNELVKISNVDISIQPPHTNPNTGQEEFWATTNAVLRLKADYQLDDSIKEGDTFTIKYGQYFRPGGLNLPSTNHTLYTNDGSIIAKGIYNPNTKETTYTFTNYVDQYQNIKGSFNITTFSDKKYATTDKTAYPMEVTIANTKYSEPIIVDYGNKEESVLISSTEHIAATGGDRHMTIYLNQPGKRLYSGVLTVNLSEFTFDKANGNFKIYEVSNDNQFVDSFSPDVSKLKDVTSNFKVDYLSGNRAQINFGSNLINGKKYIIQHVVEPDTQSIQSNGKVSYNLSGLNINNGRYSYDHNNNYVVYSSDSTA</sequence>
<dbReference type="EMBL" id="QKXQ01000431">
    <property type="protein sequence ID" value="REH93036.1"/>
    <property type="molecule type" value="Genomic_DNA"/>
</dbReference>
<evidence type="ECO:0000256" key="2">
    <source>
        <dbReference type="ARBA" id="ARBA00022512"/>
    </source>
</evidence>
<feature type="compositionally biased region" description="Basic and acidic residues" evidence="6">
    <location>
        <begin position="193"/>
        <end position="205"/>
    </location>
</feature>
<evidence type="ECO:0000259" key="9">
    <source>
        <dbReference type="Pfam" id="PF17961"/>
    </source>
</evidence>
<evidence type="ECO:0000313" key="11">
    <source>
        <dbReference type="Proteomes" id="UP000256562"/>
    </source>
</evidence>
<dbReference type="Pfam" id="PF04650">
    <property type="entry name" value="YSIRK_signal"/>
    <property type="match status" value="1"/>
</dbReference>
<feature type="compositionally biased region" description="Polar residues" evidence="6">
    <location>
        <begin position="72"/>
        <end position="94"/>
    </location>
</feature>
<comment type="subcellular location">
    <subcellularLocation>
        <location evidence="1">Secreted</location>
        <location evidence="1">Cell wall</location>
        <topology evidence="1">Peptidoglycan-anchor</topology>
    </subcellularLocation>
</comment>
<dbReference type="InterPro" id="IPR011252">
    <property type="entry name" value="Fibrogen-bd_dom1"/>
</dbReference>
<evidence type="ECO:0000256" key="5">
    <source>
        <dbReference type="ARBA" id="ARBA00023088"/>
    </source>
</evidence>
<evidence type="ECO:0000256" key="4">
    <source>
        <dbReference type="ARBA" id="ARBA00022729"/>
    </source>
</evidence>
<dbReference type="OrthoDB" id="2278104at2"/>
<feature type="compositionally biased region" description="Basic and acidic residues" evidence="6">
    <location>
        <begin position="100"/>
        <end position="116"/>
    </location>
</feature>
<feature type="non-terminal residue" evidence="10">
    <location>
        <position position="622"/>
    </location>
</feature>
<evidence type="ECO:0008006" key="12">
    <source>
        <dbReference type="Google" id="ProtNLM"/>
    </source>
</evidence>
<feature type="domain" description="Fibrinogen-binding" evidence="8">
    <location>
        <begin position="466"/>
        <end position="611"/>
    </location>
</feature>
<reference evidence="10 11" key="1">
    <citation type="journal article" date="2018" name="Vet. Microbiol.">
        <title>Characterisation of Staphylococcus felis isolated from cats using whole genome sequencing.</title>
        <authorList>
            <person name="Worthing K."/>
            <person name="Pang S."/>
            <person name="Trott D.J."/>
            <person name="Abraham S."/>
            <person name="Coombs G.W."/>
            <person name="Jordan D."/>
            <person name="McIntyre L."/>
            <person name="Davies M.R."/>
            <person name="Norris J."/>
        </authorList>
    </citation>
    <scope>NUCLEOTIDE SEQUENCE [LARGE SCALE GENOMIC DNA]</scope>
    <source>
        <strain evidence="10 11">F9</strain>
    </source>
</reference>
<organism evidence="10 11">
    <name type="scientific">Staphylococcus felis</name>
    <dbReference type="NCBI Taxonomy" id="46127"/>
    <lineage>
        <taxon>Bacteria</taxon>
        <taxon>Bacillati</taxon>
        <taxon>Bacillota</taxon>
        <taxon>Bacilli</taxon>
        <taxon>Bacillales</taxon>
        <taxon>Staphylococcaceae</taxon>
        <taxon>Staphylococcus</taxon>
    </lineage>
</organism>
<proteinExistence type="predicted"/>
<name>A0A3E0IN13_9STAP</name>
<evidence type="ECO:0000256" key="3">
    <source>
        <dbReference type="ARBA" id="ARBA00022525"/>
    </source>
</evidence>
<keyword evidence="4" id="KW-0732">Signal</keyword>
<dbReference type="AlphaFoldDB" id="A0A3E0IN13"/>
<feature type="compositionally biased region" description="Low complexity" evidence="6">
    <location>
        <begin position="56"/>
        <end position="71"/>
    </location>
</feature>
<evidence type="ECO:0000256" key="1">
    <source>
        <dbReference type="ARBA" id="ARBA00004168"/>
    </source>
</evidence>
<dbReference type="SUPFAM" id="SSF49401">
    <property type="entry name" value="Bacterial adhesins"/>
    <property type="match status" value="2"/>
</dbReference>
<dbReference type="Pfam" id="PF17961">
    <property type="entry name" value="Big_8"/>
    <property type="match status" value="1"/>
</dbReference>
<dbReference type="Gene3D" id="2.60.40.1280">
    <property type="match status" value="1"/>
</dbReference>
<evidence type="ECO:0000259" key="7">
    <source>
        <dbReference type="Pfam" id="PF04650"/>
    </source>
</evidence>
<dbReference type="InterPro" id="IPR008966">
    <property type="entry name" value="Adhesion_dom_sf"/>
</dbReference>
<dbReference type="RefSeq" id="WP_116094798.1">
    <property type="nucleotide sequence ID" value="NZ_QKXQ01000431.1"/>
</dbReference>
<feature type="domain" description="SDR-like Ig" evidence="9">
    <location>
        <begin position="347"/>
        <end position="440"/>
    </location>
</feature>
<evidence type="ECO:0000313" key="10">
    <source>
        <dbReference type="EMBL" id="REH93036.1"/>
    </source>
</evidence>
<dbReference type="Gene3D" id="2.60.40.1290">
    <property type="match status" value="1"/>
</dbReference>